<feature type="region of interest" description="Disordered" evidence="1">
    <location>
        <begin position="142"/>
        <end position="166"/>
    </location>
</feature>
<dbReference type="GO" id="GO:0005789">
    <property type="term" value="C:endoplasmic reticulum membrane"/>
    <property type="evidence" value="ECO:0007669"/>
    <property type="project" value="TreeGrafter"/>
</dbReference>
<feature type="compositionally biased region" description="Basic and acidic residues" evidence="1">
    <location>
        <begin position="150"/>
        <end position="160"/>
    </location>
</feature>
<keyword evidence="2" id="KW-1133">Transmembrane helix</keyword>
<dbReference type="Proteomes" id="UP000015441">
    <property type="component" value="Unassembled WGS sequence"/>
</dbReference>
<dbReference type="OrthoDB" id="9626941at2759"/>
<feature type="transmembrane region" description="Helical" evidence="2">
    <location>
        <begin position="81"/>
        <end position="102"/>
    </location>
</feature>
<protein>
    <submittedName>
        <fullName evidence="3">Putative V-type ATPase assembly factor PKR1</fullName>
    </submittedName>
</protein>
<proteinExistence type="predicted"/>
<dbReference type="PANTHER" id="PTHR28251">
    <property type="entry name" value="V-TYPE ATPASE ASSEMBLY FACTOR PKR1"/>
    <property type="match status" value="1"/>
</dbReference>
<reference evidence="3 4" key="1">
    <citation type="journal article" date="2010" name="Science">
        <title>Genome expansion and gene loss in powdery mildew fungi reveal tradeoffs in extreme parasitism.</title>
        <authorList>
            <person name="Spanu P.D."/>
            <person name="Abbott J.C."/>
            <person name="Amselem J."/>
            <person name="Burgis T.A."/>
            <person name="Soanes D.M."/>
            <person name="Stueber K."/>
            <person name="Ver Loren van Themaat E."/>
            <person name="Brown J.K.M."/>
            <person name="Butcher S.A."/>
            <person name="Gurr S.J."/>
            <person name="Lebrun M.-H."/>
            <person name="Ridout C.J."/>
            <person name="Schulze-Lefert P."/>
            <person name="Talbot N.J."/>
            <person name="Ahmadinejad N."/>
            <person name="Ametz C."/>
            <person name="Barton G.R."/>
            <person name="Benjdia M."/>
            <person name="Bidzinski P."/>
            <person name="Bindschedler L.V."/>
            <person name="Both M."/>
            <person name="Brewer M.T."/>
            <person name="Cadle-Davidson L."/>
            <person name="Cadle-Davidson M.M."/>
            <person name="Collemare J."/>
            <person name="Cramer R."/>
            <person name="Frenkel O."/>
            <person name="Godfrey D."/>
            <person name="Harriman J."/>
            <person name="Hoede C."/>
            <person name="King B.C."/>
            <person name="Klages S."/>
            <person name="Kleemann J."/>
            <person name="Knoll D."/>
            <person name="Koti P.S."/>
            <person name="Kreplak J."/>
            <person name="Lopez-Ruiz F.J."/>
            <person name="Lu X."/>
            <person name="Maekawa T."/>
            <person name="Mahanil S."/>
            <person name="Micali C."/>
            <person name="Milgroom M.G."/>
            <person name="Montana G."/>
            <person name="Noir S."/>
            <person name="O'Connell R.J."/>
            <person name="Oberhaensli S."/>
            <person name="Parlange F."/>
            <person name="Pedersen C."/>
            <person name="Quesneville H."/>
            <person name="Reinhardt R."/>
            <person name="Rott M."/>
            <person name="Sacristan S."/>
            <person name="Schmidt S.M."/>
            <person name="Schoen M."/>
            <person name="Skamnioti P."/>
            <person name="Sommer H."/>
            <person name="Stephens A."/>
            <person name="Takahara H."/>
            <person name="Thordal-Christensen H."/>
            <person name="Vigouroux M."/>
            <person name="Wessling R."/>
            <person name="Wicker T."/>
            <person name="Panstruga R."/>
        </authorList>
    </citation>
    <scope>NUCLEOTIDE SEQUENCE [LARGE SCALE GENOMIC DNA]</scope>
    <source>
        <strain evidence="3">DH14</strain>
    </source>
</reference>
<feature type="transmembrane region" description="Helical" evidence="2">
    <location>
        <begin position="53"/>
        <end position="75"/>
    </location>
</feature>
<evidence type="ECO:0000313" key="4">
    <source>
        <dbReference type="Proteomes" id="UP000015441"/>
    </source>
</evidence>
<keyword evidence="2" id="KW-0812">Transmembrane</keyword>
<dbReference type="PANTHER" id="PTHR28251:SF1">
    <property type="entry name" value="V-TYPE ATPASE ASSEMBLY FACTOR PKR1"/>
    <property type="match status" value="1"/>
</dbReference>
<dbReference type="Pfam" id="PF08636">
    <property type="entry name" value="Pkr1"/>
    <property type="match status" value="1"/>
</dbReference>
<keyword evidence="2" id="KW-0472">Membrane</keyword>
<dbReference type="eggNOG" id="ENOG502S6V3">
    <property type="taxonomic scope" value="Eukaryota"/>
</dbReference>
<dbReference type="InterPro" id="IPR013945">
    <property type="entry name" value="Pkr1"/>
</dbReference>
<accession>N1J5L7</accession>
<dbReference type="EMBL" id="CAUH01000636">
    <property type="protein sequence ID" value="CCU74811.1"/>
    <property type="molecule type" value="Genomic_DNA"/>
</dbReference>
<dbReference type="AlphaFoldDB" id="N1J5L7"/>
<sequence>MFSLALRENALMAASKIAYYTNQQRNEDDAWRGVWMTPYTLSCKGPCMSIAQIFLLGERVIMSSFLTNLVQSIFIPGPTPTLLVATNATFACLQVLLFVLLISTYSYHFLILSILSASLWSSINWFVNELKAVQADETQKKMNDSTSSKLDADPMKHGCEKSSAISYSNDKEVTNKGSVSRDFTSLREEKK</sequence>
<organism evidence="3 4">
    <name type="scientific">Blumeria graminis f. sp. hordei (strain DH14)</name>
    <name type="common">Barley powdery mildew</name>
    <name type="synonym">Oidium monilioides f. sp. hordei</name>
    <dbReference type="NCBI Taxonomy" id="546991"/>
    <lineage>
        <taxon>Eukaryota</taxon>
        <taxon>Fungi</taxon>
        <taxon>Dikarya</taxon>
        <taxon>Ascomycota</taxon>
        <taxon>Pezizomycotina</taxon>
        <taxon>Leotiomycetes</taxon>
        <taxon>Erysiphales</taxon>
        <taxon>Erysiphaceae</taxon>
        <taxon>Blumeria</taxon>
        <taxon>Blumeria hordei</taxon>
    </lineage>
</organism>
<dbReference type="InParanoid" id="N1J5L7"/>
<name>N1J5L7_BLUG1</name>
<evidence type="ECO:0000256" key="1">
    <source>
        <dbReference type="SAM" id="MobiDB-lite"/>
    </source>
</evidence>
<dbReference type="GO" id="GO:0070072">
    <property type="term" value="P:vacuolar proton-transporting V-type ATPase complex assembly"/>
    <property type="evidence" value="ECO:0007669"/>
    <property type="project" value="InterPro"/>
</dbReference>
<comment type="caution">
    <text evidence="3">The sequence shown here is derived from an EMBL/GenBank/DDBJ whole genome shotgun (WGS) entry which is preliminary data.</text>
</comment>
<dbReference type="HOGENOM" id="CLU_1421210_0_0_1"/>
<evidence type="ECO:0000313" key="3">
    <source>
        <dbReference type="EMBL" id="CCU74811.1"/>
    </source>
</evidence>
<evidence type="ECO:0000256" key="2">
    <source>
        <dbReference type="SAM" id="Phobius"/>
    </source>
</evidence>
<gene>
    <name evidence="3" type="ORF">BGHDH14_bgh01049</name>
</gene>
<keyword evidence="4" id="KW-1185">Reference proteome</keyword>